<dbReference type="InterPro" id="IPR011344">
    <property type="entry name" value="ssDNA-bd"/>
</dbReference>
<dbReference type="NCBIfam" id="TIGR00621">
    <property type="entry name" value="ssb"/>
    <property type="match status" value="1"/>
</dbReference>
<dbReference type="GO" id="GO:0003677">
    <property type="term" value="F:DNA binding"/>
    <property type="evidence" value="ECO:0007669"/>
    <property type="project" value="UniProtKB-KW"/>
</dbReference>
<protein>
    <recommendedName>
        <fullName evidence="2 3">Single-stranded DNA-binding protein</fullName>
        <shortName evidence="2">SSB</shortName>
    </recommendedName>
</protein>
<reference evidence="5" key="1">
    <citation type="submission" date="2023-08" db="EMBL/GenBank/DDBJ databases">
        <title>Complete genome sequence of Mycoplasma seminis 2200.</title>
        <authorList>
            <person name="Spergser J."/>
        </authorList>
    </citation>
    <scope>NUCLEOTIDE SEQUENCE [LARGE SCALE GENOMIC DNA]</scope>
    <source>
        <strain evidence="5">2200</strain>
    </source>
</reference>
<dbReference type="InterPro" id="IPR000424">
    <property type="entry name" value="Primosome_PriB/ssb"/>
</dbReference>
<dbReference type="HAMAP" id="MF_00984">
    <property type="entry name" value="SSB"/>
    <property type="match status" value="1"/>
</dbReference>
<dbReference type="InterPro" id="IPR012340">
    <property type="entry name" value="NA-bd_OB-fold"/>
</dbReference>
<evidence type="ECO:0000256" key="2">
    <source>
        <dbReference type="HAMAP-Rule" id="MF_00984"/>
    </source>
</evidence>
<dbReference type="Proteomes" id="UP001237011">
    <property type="component" value="Chromosome"/>
</dbReference>
<dbReference type="Pfam" id="PF00436">
    <property type="entry name" value="SSB"/>
    <property type="match status" value="1"/>
</dbReference>
<evidence type="ECO:0000256" key="3">
    <source>
        <dbReference type="RuleBase" id="RU000524"/>
    </source>
</evidence>
<keyword evidence="6" id="KW-1185">Reference proteome</keyword>
<comment type="caution">
    <text evidence="2">Lacks conserved residue(s) required for the propagation of feature annotation.</text>
</comment>
<keyword evidence="1 2" id="KW-0238">DNA-binding</keyword>
<organism evidence="5 6">
    <name type="scientific">Mycoplasma seminis</name>
    <dbReference type="NCBI Taxonomy" id="512749"/>
    <lineage>
        <taxon>Bacteria</taxon>
        <taxon>Bacillati</taxon>
        <taxon>Mycoplasmatota</taxon>
        <taxon>Mollicutes</taxon>
        <taxon>Mycoplasmataceae</taxon>
        <taxon>Mycoplasma</taxon>
    </lineage>
</organism>
<dbReference type="EMBL" id="CP132191">
    <property type="protein sequence ID" value="WLP85918.1"/>
    <property type="molecule type" value="Genomic_DNA"/>
</dbReference>
<evidence type="ECO:0000313" key="5">
    <source>
        <dbReference type="EMBL" id="WLP85918.1"/>
    </source>
</evidence>
<evidence type="ECO:0000256" key="1">
    <source>
        <dbReference type="ARBA" id="ARBA00023125"/>
    </source>
</evidence>
<evidence type="ECO:0000313" key="6">
    <source>
        <dbReference type="Proteomes" id="UP001237011"/>
    </source>
</evidence>
<dbReference type="RefSeq" id="WP_305938341.1">
    <property type="nucleotide sequence ID" value="NZ_CP132191.1"/>
</dbReference>
<comment type="subunit">
    <text evidence="2">Homotetramer.</text>
</comment>
<dbReference type="SUPFAM" id="SSF50249">
    <property type="entry name" value="Nucleic acid-binding proteins"/>
    <property type="match status" value="1"/>
</dbReference>
<dbReference type="CDD" id="cd04496">
    <property type="entry name" value="SSB_OBF"/>
    <property type="match status" value="1"/>
</dbReference>
<feature type="region of interest" description="Disordered" evidence="4">
    <location>
        <begin position="116"/>
        <end position="135"/>
    </location>
</feature>
<dbReference type="PANTHER" id="PTHR10302:SF27">
    <property type="entry name" value="SINGLE-STRANDED DNA-BINDING PROTEIN"/>
    <property type="match status" value="1"/>
</dbReference>
<dbReference type="PROSITE" id="PS50935">
    <property type="entry name" value="SSB"/>
    <property type="match status" value="1"/>
</dbReference>
<proteinExistence type="inferred from homology"/>
<dbReference type="Gene3D" id="2.40.50.140">
    <property type="entry name" value="Nucleic acid-binding proteins"/>
    <property type="match status" value="1"/>
</dbReference>
<evidence type="ECO:0000256" key="4">
    <source>
        <dbReference type="SAM" id="MobiDB-lite"/>
    </source>
</evidence>
<sequence>MYNKITLVGRITNSPELSHTSNNVAYLRTTIAVNRPNYSNNNADVTDFIPLVAWRATAEFIANNLTKGSLILVEGSLHSSQYNSNQTNQLVRSLDVTVDRVVALESRAVRDARNNANANSFTPAPTPSNNANINRNNQRAYSRNENLDYSAYNPNAQANTQTVEIQQQNAKSPEVEQDISELFNFGEDLD</sequence>
<gene>
    <name evidence="5" type="ORF">Q8852_02110</name>
</gene>
<accession>A0ABY9HC20</accession>
<name>A0ABY9HC20_9MOLU</name>
<dbReference type="PANTHER" id="PTHR10302">
    <property type="entry name" value="SINGLE-STRANDED DNA-BINDING PROTEIN"/>
    <property type="match status" value="1"/>
</dbReference>